<evidence type="ECO:0000313" key="4">
    <source>
        <dbReference type="Proteomes" id="UP000298390"/>
    </source>
</evidence>
<dbReference type="EC" id="2.7.7.48" evidence="1"/>
<sequence>MPKNLSKSRLSIKAVLSRNPETVPQFVDRTSCCSKADKLAEMQKYLLGSLQNVSRVGTYSNWWLASVYKNGYSHPDTIFLAYMFTNVLDGAKTGITVSSKRPSRGRNEYYNNDEIPAKRNPELPPFTLELLHCKLTPPAAPPAAEAAAEAAAQAAALLSWTVDWQEAACVLLLRLACNVVKSRQRPCWQV</sequence>
<dbReference type="STRING" id="34475.A0A4Y9XR34"/>
<dbReference type="Pfam" id="PF05183">
    <property type="entry name" value="RdRP"/>
    <property type="match status" value="1"/>
</dbReference>
<reference evidence="3 4" key="1">
    <citation type="submission" date="2019-01" db="EMBL/GenBank/DDBJ databases">
        <title>Genome sequencing of the rare red list fungi Fomitopsis rosea.</title>
        <authorList>
            <person name="Buettner E."/>
            <person name="Kellner H."/>
        </authorList>
    </citation>
    <scope>NUCLEOTIDE SEQUENCE [LARGE SCALE GENOMIC DNA]</scope>
    <source>
        <strain evidence="3 4">DSM 105464</strain>
    </source>
</reference>
<keyword evidence="1" id="KW-0808">Transferase</keyword>
<comment type="caution">
    <text evidence="3">The sequence shown here is derived from an EMBL/GenBank/DDBJ whole genome shotgun (WGS) entry which is preliminary data.</text>
</comment>
<dbReference type="InterPro" id="IPR057596">
    <property type="entry name" value="RDRP_core"/>
</dbReference>
<name>A0A4Y9XR34_9APHY</name>
<organism evidence="3 4">
    <name type="scientific">Rhodofomes roseus</name>
    <dbReference type="NCBI Taxonomy" id="34475"/>
    <lineage>
        <taxon>Eukaryota</taxon>
        <taxon>Fungi</taxon>
        <taxon>Dikarya</taxon>
        <taxon>Basidiomycota</taxon>
        <taxon>Agaricomycotina</taxon>
        <taxon>Agaricomycetes</taxon>
        <taxon>Polyporales</taxon>
        <taxon>Rhodofomes</taxon>
    </lineage>
</organism>
<comment type="catalytic activity">
    <reaction evidence="1">
        <text>RNA(n) + a ribonucleoside 5'-triphosphate = RNA(n+1) + diphosphate</text>
        <dbReference type="Rhea" id="RHEA:21248"/>
        <dbReference type="Rhea" id="RHEA-COMP:14527"/>
        <dbReference type="Rhea" id="RHEA-COMP:17342"/>
        <dbReference type="ChEBI" id="CHEBI:33019"/>
        <dbReference type="ChEBI" id="CHEBI:61557"/>
        <dbReference type="ChEBI" id="CHEBI:140395"/>
        <dbReference type="EC" id="2.7.7.48"/>
    </reaction>
</comment>
<feature type="domain" description="RDRP core" evidence="2">
    <location>
        <begin position="51"/>
        <end position="109"/>
    </location>
</feature>
<comment type="similarity">
    <text evidence="1">Belongs to the RdRP family.</text>
</comment>
<dbReference type="GO" id="GO:0003968">
    <property type="term" value="F:RNA-directed RNA polymerase activity"/>
    <property type="evidence" value="ECO:0007669"/>
    <property type="project" value="UniProtKB-KW"/>
</dbReference>
<gene>
    <name evidence="3" type="ORF">EVJ58_g10137</name>
</gene>
<dbReference type="EMBL" id="SEKV01001018">
    <property type="protein sequence ID" value="TFY52222.1"/>
    <property type="molecule type" value="Genomic_DNA"/>
</dbReference>
<dbReference type="AlphaFoldDB" id="A0A4Y9XR34"/>
<evidence type="ECO:0000259" key="2">
    <source>
        <dbReference type="Pfam" id="PF05183"/>
    </source>
</evidence>
<evidence type="ECO:0000256" key="1">
    <source>
        <dbReference type="RuleBase" id="RU363098"/>
    </source>
</evidence>
<protein>
    <recommendedName>
        <fullName evidence="1">RNA-dependent RNA polymerase</fullName>
        <ecNumber evidence="1">2.7.7.48</ecNumber>
    </recommendedName>
</protein>
<evidence type="ECO:0000313" key="3">
    <source>
        <dbReference type="EMBL" id="TFY52222.1"/>
    </source>
</evidence>
<dbReference type="Proteomes" id="UP000298390">
    <property type="component" value="Unassembled WGS sequence"/>
</dbReference>
<accession>A0A4Y9XR34</accession>
<dbReference type="GO" id="GO:0003723">
    <property type="term" value="F:RNA binding"/>
    <property type="evidence" value="ECO:0007669"/>
    <property type="project" value="UniProtKB-KW"/>
</dbReference>
<keyword evidence="1" id="KW-0694">RNA-binding</keyword>
<proteinExistence type="inferred from homology"/>
<keyword evidence="1" id="KW-0548">Nucleotidyltransferase</keyword>
<keyword evidence="1" id="KW-0696">RNA-directed RNA polymerase</keyword>